<evidence type="ECO:0000313" key="3">
    <source>
        <dbReference type="EMBL" id="CAB4150923.1"/>
    </source>
</evidence>
<dbReference type="EMBL" id="LR797180">
    <property type="protein sequence ID" value="CAB4191958.1"/>
    <property type="molecule type" value="Genomic_DNA"/>
</dbReference>
<evidence type="ECO:0000313" key="10">
    <source>
        <dbReference type="EMBL" id="CAB4220091.1"/>
    </source>
</evidence>
<evidence type="ECO:0000313" key="4">
    <source>
        <dbReference type="EMBL" id="CAB4161405.1"/>
    </source>
</evidence>
<sequence length="183" mass="20854">MADIERYEGETLIEELKHVEEAGLLFVKGYNYSEISTLLSLTVDKAKSYVVEYKKILNRQADADPYFLEKLQFNTIKALQEFDQLSKEAWETINIATDHGMIPARIQAIKLAGELATKKAQLHKLLTGNTTDNQYIARMQKAENVNQILSKVLRDVIGKHPDVANEVRIELEIAFEIMNSENV</sequence>
<dbReference type="EMBL" id="LR797492">
    <property type="protein sequence ID" value="CAB4220091.1"/>
    <property type="molecule type" value="Genomic_DNA"/>
</dbReference>
<dbReference type="EMBL" id="LR796709">
    <property type="protein sequence ID" value="CAB4161405.1"/>
    <property type="molecule type" value="Genomic_DNA"/>
</dbReference>
<evidence type="ECO:0000313" key="8">
    <source>
        <dbReference type="EMBL" id="CAB4191958.1"/>
    </source>
</evidence>
<dbReference type="EMBL" id="LR796917">
    <property type="protein sequence ID" value="CAB4173991.1"/>
    <property type="molecule type" value="Genomic_DNA"/>
</dbReference>
<evidence type="ECO:0000313" key="9">
    <source>
        <dbReference type="EMBL" id="CAB4216173.1"/>
    </source>
</evidence>
<gene>
    <name evidence="6" type="ORF">UFOVP1031_6</name>
    <name evidence="7" type="ORF">UFOVP1172_129</name>
    <name evidence="8" type="ORF">UFOVP1240_34</name>
    <name evidence="9" type="ORF">UFOVP1486_91</name>
    <name evidence="11" type="ORF">UFOVP1578_78</name>
    <name evidence="10" type="ORF">UFOVP1630_70</name>
    <name evidence="1" type="ORF">UFOVP288_51</name>
    <name evidence="2" type="ORF">UFOVP483_145</name>
    <name evidence="3" type="ORF">UFOVP573_64</name>
    <name evidence="4" type="ORF">UFOVP769_51</name>
    <name evidence="5" type="ORF">UFOVP962_19</name>
</gene>
<dbReference type="EMBL" id="LR797130">
    <property type="protein sequence ID" value="CAB4188838.1"/>
    <property type="molecule type" value="Genomic_DNA"/>
</dbReference>
<name>A0A6J5NWD1_9CAUD</name>
<dbReference type="EMBL" id="LR796461">
    <property type="protein sequence ID" value="CAB4146183.1"/>
    <property type="molecule type" value="Genomic_DNA"/>
</dbReference>
<dbReference type="EMBL" id="LR796548">
    <property type="protein sequence ID" value="CAB4150923.1"/>
    <property type="molecule type" value="Genomic_DNA"/>
</dbReference>
<dbReference type="EMBL" id="LR796980">
    <property type="protein sequence ID" value="CAB4178855.1"/>
    <property type="molecule type" value="Genomic_DNA"/>
</dbReference>
<reference evidence="4" key="1">
    <citation type="submission" date="2020-04" db="EMBL/GenBank/DDBJ databases">
        <authorList>
            <person name="Chiriac C."/>
            <person name="Salcher M."/>
            <person name="Ghai R."/>
            <person name="Kavagutti S V."/>
        </authorList>
    </citation>
    <scope>NUCLEOTIDE SEQUENCE</scope>
</reference>
<dbReference type="EMBL" id="LR796305">
    <property type="protein sequence ID" value="CAB4135649.1"/>
    <property type="molecule type" value="Genomic_DNA"/>
</dbReference>
<evidence type="ECO:0000313" key="5">
    <source>
        <dbReference type="EMBL" id="CAB4173991.1"/>
    </source>
</evidence>
<dbReference type="EMBL" id="LR798423">
    <property type="protein sequence ID" value="CAB5230710.1"/>
    <property type="molecule type" value="Genomic_DNA"/>
</dbReference>
<protein>
    <submittedName>
        <fullName evidence="4">Uncharacterized protein</fullName>
    </submittedName>
</protein>
<evidence type="ECO:0000313" key="6">
    <source>
        <dbReference type="EMBL" id="CAB4178855.1"/>
    </source>
</evidence>
<evidence type="ECO:0000313" key="7">
    <source>
        <dbReference type="EMBL" id="CAB4188838.1"/>
    </source>
</evidence>
<dbReference type="EMBL" id="LR797434">
    <property type="protein sequence ID" value="CAB4216173.1"/>
    <property type="molecule type" value="Genomic_DNA"/>
</dbReference>
<accession>A0A6J5NWD1</accession>
<proteinExistence type="predicted"/>
<evidence type="ECO:0000313" key="11">
    <source>
        <dbReference type="EMBL" id="CAB5230710.1"/>
    </source>
</evidence>
<organism evidence="4">
    <name type="scientific">uncultured Caudovirales phage</name>
    <dbReference type="NCBI Taxonomy" id="2100421"/>
    <lineage>
        <taxon>Viruses</taxon>
        <taxon>Duplodnaviria</taxon>
        <taxon>Heunggongvirae</taxon>
        <taxon>Uroviricota</taxon>
        <taxon>Caudoviricetes</taxon>
        <taxon>Peduoviridae</taxon>
        <taxon>Maltschvirus</taxon>
        <taxon>Maltschvirus maltsch</taxon>
    </lineage>
</organism>
<evidence type="ECO:0000313" key="1">
    <source>
        <dbReference type="EMBL" id="CAB4135649.1"/>
    </source>
</evidence>
<evidence type="ECO:0000313" key="2">
    <source>
        <dbReference type="EMBL" id="CAB4146183.1"/>
    </source>
</evidence>